<dbReference type="Pfam" id="PF01106">
    <property type="entry name" value="NifU"/>
    <property type="match status" value="1"/>
</dbReference>
<name>A0AAD5M098_PYTIN</name>
<dbReference type="SUPFAM" id="SSF110836">
    <property type="entry name" value="Hypothetical protein SAV1430"/>
    <property type="match status" value="1"/>
</dbReference>
<accession>A0AAD5M098</accession>
<keyword evidence="6" id="KW-0472">Membrane</keyword>
<evidence type="ECO:0000256" key="2">
    <source>
        <dbReference type="ARBA" id="ARBA00006420"/>
    </source>
</evidence>
<dbReference type="Pfam" id="PF08712">
    <property type="entry name" value="Nfu_N"/>
    <property type="match status" value="1"/>
</dbReference>
<dbReference type="PANTHER" id="PTHR11178:SF1">
    <property type="entry name" value="NFU1 IRON-SULFUR CLUSTER SCAFFOLD HOMOLOG, MITOCHONDRIAL"/>
    <property type="match status" value="1"/>
</dbReference>
<dbReference type="InterPro" id="IPR001075">
    <property type="entry name" value="NIF_FeS_clus_asmbl_NifU_C"/>
</dbReference>
<dbReference type="InterPro" id="IPR031468">
    <property type="entry name" value="SMP_LBD"/>
</dbReference>
<dbReference type="Gene3D" id="3.30.300.130">
    <property type="entry name" value="Fe-S cluster assembly (FSCA)"/>
    <property type="match status" value="1"/>
</dbReference>
<reference evidence="8" key="1">
    <citation type="submission" date="2021-12" db="EMBL/GenBank/DDBJ databases">
        <title>Prjna785345.</title>
        <authorList>
            <person name="Rujirawat T."/>
            <person name="Krajaejun T."/>
        </authorList>
    </citation>
    <scope>NUCLEOTIDE SEQUENCE</scope>
    <source>
        <strain evidence="8">Pi057C3</strain>
    </source>
</reference>
<dbReference type="Proteomes" id="UP001209570">
    <property type="component" value="Unassembled WGS sequence"/>
</dbReference>
<dbReference type="FunFam" id="3.30.300.130:FF:000001">
    <property type="entry name" value="NFU1 iron-sulfur cluster scaffold"/>
    <property type="match status" value="1"/>
</dbReference>
<dbReference type="Gene3D" id="3.30.1370.70">
    <property type="entry name" value="Scaffold protein Nfu/NifU, N-terminal domain"/>
    <property type="match status" value="1"/>
</dbReference>
<dbReference type="SMART" id="SM00932">
    <property type="entry name" value="Nfu_N"/>
    <property type="match status" value="1"/>
</dbReference>
<dbReference type="GO" id="GO:0051536">
    <property type="term" value="F:iron-sulfur cluster binding"/>
    <property type="evidence" value="ECO:0007669"/>
    <property type="project" value="InterPro"/>
</dbReference>
<dbReference type="GO" id="GO:0005506">
    <property type="term" value="F:iron ion binding"/>
    <property type="evidence" value="ECO:0007669"/>
    <property type="project" value="InterPro"/>
</dbReference>
<comment type="subcellular location">
    <subcellularLocation>
        <location evidence="1">Membrane</location>
    </subcellularLocation>
</comment>
<dbReference type="GO" id="GO:0008289">
    <property type="term" value="F:lipid binding"/>
    <property type="evidence" value="ECO:0007669"/>
    <property type="project" value="UniProtKB-KW"/>
</dbReference>
<dbReference type="GO" id="GO:0016226">
    <property type="term" value="P:iron-sulfur cluster assembly"/>
    <property type="evidence" value="ECO:0007669"/>
    <property type="project" value="InterPro"/>
</dbReference>
<evidence type="ECO:0000256" key="6">
    <source>
        <dbReference type="ARBA" id="ARBA00023136"/>
    </source>
</evidence>
<dbReference type="GO" id="GO:0016020">
    <property type="term" value="C:membrane"/>
    <property type="evidence" value="ECO:0007669"/>
    <property type="project" value="UniProtKB-SubCell"/>
</dbReference>
<dbReference type="FunFam" id="3.30.1370.70:FF:000001">
    <property type="entry name" value="NifU-like protein 4, mitochondrial"/>
    <property type="match status" value="1"/>
</dbReference>
<feature type="domain" description="SMP-LTD" evidence="7">
    <location>
        <begin position="102"/>
        <end position="282"/>
    </location>
</feature>
<proteinExistence type="inferred from homology"/>
<dbReference type="InterPro" id="IPR036498">
    <property type="entry name" value="Nfu/NifU_N_sf"/>
</dbReference>
<dbReference type="EMBL" id="JAKCXM010000240">
    <property type="protein sequence ID" value="KAJ0397728.1"/>
    <property type="molecule type" value="Genomic_DNA"/>
</dbReference>
<keyword evidence="3" id="KW-0813">Transport</keyword>
<organism evidence="8 9">
    <name type="scientific">Pythium insidiosum</name>
    <name type="common">Pythiosis disease agent</name>
    <dbReference type="NCBI Taxonomy" id="114742"/>
    <lineage>
        <taxon>Eukaryota</taxon>
        <taxon>Sar</taxon>
        <taxon>Stramenopiles</taxon>
        <taxon>Oomycota</taxon>
        <taxon>Peronosporomycetes</taxon>
        <taxon>Pythiales</taxon>
        <taxon>Pythiaceae</taxon>
        <taxon>Pythium</taxon>
    </lineage>
</organism>
<keyword evidence="4" id="KW-0445">Lipid transport</keyword>
<evidence type="ECO:0000313" key="8">
    <source>
        <dbReference type="EMBL" id="KAJ0397728.1"/>
    </source>
</evidence>
<evidence type="ECO:0000313" key="9">
    <source>
        <dbReference type="Proteomes" id="UP001209570"/>
    </source>
</evidence>
<comment type="caution">
    <text evidence="8">The sequence shown here is derived from an EMBL/GenBank/DDBJ whole genome shotgun (WGS) entry which is preliminary data.</text>
</comment>
<dbReference type="InterPro" id="IPR034904">
    <property type="entry name" value="FSCA_dom_sf"/>
</dbReference>
<keyword evidence="9" id="KW-1185">Reference proteome</keyword>
<dbReference type="PANTHER" id="PTHR11178">
    <property type="entry name" value="IRON-SULFUR CLUSTER SCAFFOLD PROTEIN NFU-RELATED"/>
    <property type="match status" value="1"/>
</dbReference>
<dbReference type="AlphaFoldDB" id="A0AAD5M098"/>
<dbReference type="PROSITE" id="PS51847">
    <property type="entry name" value="SMP"/>
    <property type="match status" value="1"/>
</dbReference>
<evidence type="ECO:0000256" key="1">
    <source>
        <dbReference type="ARBA" id="ARBA00004370"/>
    </source>
</evidence>
<dbReference type="InterPro" id="IPR014824">
    <property type="entry name" value="Nfu/NifU_N"/>
</dbReference>
<dbReference type="GO" id="GO:0006869">
    <property type="term" value="P:lipid transport"/>
    <property type="evidence" value="ECO:0007669"/>
    <property type="project" value="UniProtKB-KW"/>
</dbReference>
<dbReference type="GO" id="GO:0005739">
    <property type="term" value="C:mitochondrion"/>
    <property type="evidence" value="ECO:0007669"/>
    <property type="project" value="TreeGrafter"/>
</dbReference>
<evidence type="ECO:0000259" key="7">
    <source>
        <dbReference type="PROSITE" id="PS51847"/>
    </source>
</evidence>
<comment type="similarity">
    <text evidence="2">Belongs to the NifU family.</text>
</comment>
<keyword evidence="5" id="KW-0446">Lipid-binding</keyword>
<dbReference type="SUPFAM" id="SSF117916">
    <property type="entry name" value="Fe-S cluster assembly (FSCA) domain-like"/>
    <property type="match status" value="1"/>
</dbReference>
<evidence type="ECO:0000256" key="3">
    <source>
        <dbReference type="ARBA" id="ARBA00022448"/>
    </source>
</evidence>
<sequence length="482" mass="54386">MKSPRDRDRVEGFMVVHPKKPRKKLFSLHRSSYFVVCDVMNPVLEIYTSETRTELIYALSLADAELTFEVDNANIVMAKCFCVEVKNWKKRNAVYFRPQGFIFCDEDQAQMLVGWPYLKIAIRDSLLYGLNPLLESQRPAFMSALSIVRLDLGDRTPHISGVKFVETNSDTDEITLDIELRIITDESFIAELRMVSNLGAAAMVTLRDLFLVGTLRLTLRPLWVYWPCFSRPAFDFSLTAAKINISNVPFASECPFASVVGAQRTMFIQTEATPNPHSIKFLPGREVLDERFTTGVDFTPGSEEVRRSTLAKKLFQIDGVTRVFFGKDFVSVTKNEDEDWDALRSEIFATIMDFYATGEQVMSDEPIVTDTTILPDDDEVVAMIKELLETRIRPSVQEDGGDIFYKGFDEASGIVKLQLAGSCAGCPSSSVTLKNGVENMLKHYIPEVRGIEEVQDDELNALNENEFKSFEDKLRAAGVLSE</sequence>
<evidence type="ECO:0000256" key="4">
    <source>
        <dbReference type="ARBA" id="ARBA00023055"/>
    </source>
</evidence>
<gene>
    <name evidence="8" type="ORF">P43SY_007196</name>
</gene>
<evidence type="ECO:0000256" key="5">
    <source>
        <dbReference type="ARBA" id="ARBA00023121"/>
    </source>
</evidence>
<protein>
    <recommendedName>
        <fullName evidence="7">SMP-LTD domain-containing protein</fullName>
    </recommendedName>
</protein>